<dbReference type="PROSITE" id="PS50056">
    <property type="entry name" value="TYR_PHOSPHATASE_2"/>
    <property type="match status" value="1"/>
</dbReference>
<name>A0A158Q540_DRAME</name>
<evidence type="ECO:0000313" key="11">
    <source>
        <dbReference type="Proteomes" id="UP000274756"/>
    </source>
</evidence>
<dbReference type="GO" id="GO:0004725">
    <property type="term" value="F:protein tyrosine phosphatase activity"/>
    <property type="evidence" value="ECO:0007669"/>
    <property type="project" value="TreeGrafter"/>
</dbReference>
<sequence>MPNNFAALRKSFLQLTKSWNEDGRIGVGMSLIIPRLYIGSFSDAQDEEQLCKNEIVGIISVANICQRQPSYINHFLKISISDSPDVNISDYFNETNRFIHKIRQERRGAVLVNCIAGVSRSVSIVTAYLLTIPNVEYAQALSHISRRRPIASPNFGFRMQLMRCGNNKDYASTSARIRIETSSSLINYLRQEVEDCVVLFGHLSVNDDMISSLATNYEKLFVDRNNRCESEIVPNLLELLPDLTRSHGDVAQNESFQTYNTSIQDSCDSQSDQIFKHLPQSSENLSQDDKLNEDEVSEKTKCNTVDHISENDLIEHLDNIDFIDR</sequence>
<dbReference type="EMBL" id="UYYG01001184">
    <property type="protein sequence ID" value="VDN59566.1"/>
    <property type="molecule type" value="Genomic_DNA"/>
</dbReference>
<dbReference type="PANTHER" id="PTHR45948:SF2">
    <property type="entry name" value="DUAL SPECIFICITY PROTEIN PHOSPHATASE"/>
    <property type="match status" value="1"/>
</dbReference>
<evidence type="ECO:0000256" key="2">
    <source>
        <dbReference type="ARBA" id="ARBA00022801"/>
    </source>
</evidence>
<dbReference type="Pfam" id="PF00782">
    <property type="entry name" value="DSPc"/>
    <property type="match status" value="1"/>
</dbReference>
<dbReference type="SUPFAM" id="SSF52799">
    <property type="entry name" value="(Phosphotyrosine protein) phosphatases II"/>
    <property type="match status" value="1"/>
</dbReference>
<dbReference type="InterPro" id="IPR020422">
    <property type="entry name" value="TYR_PHOSPHATASE_DUAL_dom"/>
</dbReference>
<dbReference type="CDD" id="cd14498">
    <property type="entry name" value="DSP"/>
    <property type="match status" value="1"/>
</dbReference>
<keyword evidence="3" id="KW-0904">Protein phosphatase</keyword>
<evidence type="ECO:0000259" key="7">
    <source>
        <dbReference type="PROSITE" id="PS50054"/>
    </source>
</evidence>
<feature type="domain" description="Tyrosine-protein phosphatase" evidence="7">
    <location>
        <begin position="28"/>
        <end position="170"/>
    </location>
</feature>
<dbReference type="PROSITE" id="PS50054">
    <property type="entry name" value="TYR_PHOSPHATASE_DUAL"/>
    <property type="match status" value="1"/>
</dbReference>
<dbReference type="OrthoDB" id="9979246at2759"/>
<comment type="similarity">
    <text evidence="1">Belongs to the protein-tyrosine phosphatase family. Non-receptor class dual specificity subfamily.</text>
</comment>
<dbReference type="AlphaFoldDB" id="A0A158Q540"/>
<dbReference type="STRING" id="318479.A0A158Q540"/>
<evidence type="ECO:0000259" key="8">
    <source>
        <dbReference type="PROSITE" id="PS50056"/>
    </source>
</evidence>
<feature type="region of interest" description="Disordered" evidence="6">
    <location>
        <begin position="279"/>
        <end position="298"/>
    </location>
</feature>
<evidence type="ECO:0000313" key="12">
    <source>
        <dbReference type="WBParaSite" id="DME_0000642801-mRNA-1"/>
    </source>
</evidence>
<dbReference type="GO" id="GO:0005829">
    <property type="term" value="C:cytosol"/>
    <property type="evidence" value="ECO:0007669"/>
    <property type="project" value="TreeGrafter"/>
</dbReference>
<proteinExistence type="inferred from homology"/>
<evidence type="ECO:0000256" key="6">
    <source>
        <dbReference type="SAM" id="MobiDB-lite"/>
    </source>
</evidence>
<comment type="catalytic activity">
    <reaction evidence="4">
        <text>O-phospho-L-seryl-[protein] + H2O = L-seryl-[protein] + phosphate</text>
        <dbReference type="Rhea" id="RHEA:20629"/>
        <dbReference type="Rhea" id="RHEA-COMP:9863"/>
        <dbReference type="Rhea" id="RHEA-COMP:11604"/>
        <dbReference type="ChEBI" id="CHEBI:15377"/>
        <dbReference type="ChEBI" id="CHEBI:29999"/>
        <dbReference type="ChEBI" id="CHEBI:43474"/>
        <dbReference type="ChEBI" id="CHEBI:83421"/>
        <dbReference type="EC" id="3.1.3.16"/>
    </reaction>
</comment>
<reference evidence="12" key="1">
    <citation type="submission" date="2016-04" db="UniProtKB">
        <authorList>
            <consortium name="WormBaseParasite"/>
        </authorList>
    </citation>
    <scope>IDENTIFICATION</scope>
</reference>
<comment type="catalytic activity">
    <reaction evidence="5">
        <text>O-phospho-L-threonyl-[protein] + H2O = L-threonyl-[protein] + phosphate</text>
        <dbReference type="Rhea" id="RHEA:47004"/>
        <dbReference type="Rhea" id="RHEA-COMP:11060"/>
        <dbReference type="Rhea" id="RHEA-COMP:11605"/>
        <dbReference type="ChEBI" id="CHEBI:15377"/>
        <dbReference type="ChEBI" id="CHEBI:30013"/>
        <dbReference type="ChEBI" id="CHEBI:43474"/>
        <dbReference type="ChEBI" id="CHEBI:61977"/>
        <dbReference type="EC" id="3.1.3.16"/>
    </reaction>
</comment>
<dbReference type="Proteomes" id="UP000038040">
    <property type="component" value="Unplaced"/>
</dbReference>
<dbReference type="GO" id="GO:0004722">
    <property type="term" value="F:protein serine/threonine phosphatase activity"/>
    <property type="evidence" value="ECO:0007669"/>
    <property type="project" value="UniProtKB-EC"/>
</dbReference>
<evidence type="ECO:0000313" key="10">
    <source>
        <dbReference type="Proteomes" id="UP000038040"/>
    </source>
</evidence>
<gene>
    <name evidence="9" type="ORF">DME_LOCUS9539</name>
</gene>
<keyword evidence="2" id="KW-0378">Hydrolase</keyword>
<dbReference type="InterPro" id="IPR000340">
    <property type="entry name" value="Dual-sp_phosphatase_cat-dom"/>
</dbReference>
<dbReference type="Proteomes" id="UP000274756">
    <property type="component" value="Unassembled WGS sequence"/>
</dbReference>
<organism evidence="10 12">
    <name type="scientific">Dracunculus medinensis</name>
    <name type="common">Guinea worm</name>
    <dbReference type="NCBI Taxonomy" id="318479"/>
    <lineage>
        <taxon>Eukaryota</taxon>
        <taxon>Metazoa</taxon>
        <taxon>Ecdysozoa</taxon>
        <taxon>Nematoda</taxon>
        <taxon>Chromadorea</taxon>
        <taxon>Rhabditida</taxon>
        <taxon>Spirurina</taxon>
        <taxon>Dracunculoidea</taxon>
        <taxon>Dracunculidae</taxon>
        <taxon>Dracunculus</taxon>
    </lineage>
</organism>
<dbReference type="Gene3D" id="3.90.190.10">
    <property type="entry name" value="Protein tyrosine phosphatase superfamily"/>
    <property type="match status" value="1"/>
</dbReference>
<evidence type="ECO:0000256" key="4">
    <source>
        <dbReference type="ARBA" id="ARBA00047761"/>
    </source>
</evidence>
<dbReference type="WBParaSite" id="DME_0000642801-mRNA-1">
    <property type="protein sequence ID" value="DME_0000642801-mRNA-1"/>
    <property type="gene ID" value="DME_0000642801"/>
</dbReference>
<dbReference type="PANTHER" id="PTHR45948">
    <property type="entry name" value="DUAL SPECIFICITY PROTEIN PHOSPHATASE DDB_G0269404-RELATED"/>
    <property type="match status" value="1"/>
</dbReference>
<protein>
    <submittedName>
        <fullName evidence="12">Tyrosine-protein phosphatase domain-containing protein</fullName>
    </submittedName>
</protein>
<reference evidence="9 11" key="2">
    <citation type="submission" date="2018-11" db="EMBL/GenBank/DDBJ databases">
        <authorList>
            <consortium name="Pathogen Informatics"/>
        </authorList>
    </citation>
    <scope>NUCLEOTIDE SEQUENCE [LARGE SCALE GENOMIC DNA]</scope>
</reference>
<dbReference type="InterPro" id="IPR000387">
    <property type="entry name" value="Tyr_Pase_dom"/>
</dbReference>
<feature type="domain" description="Tyrosine specific protein phosphatases" evidence="8">
    <location>
        <begin position="96"/>
        <end position="149"/>
    </location>
</feature>
<dbReference type="GO" id="GO:0007165">
    <property type="term" value="P:signal transduction"/>
    <property type="evidence" value="ECO:0007669"/>
    <property type="project" value="TreeGrafter"/>
</dbReference>
<dbReference type="InterPro" id="IPR029021">
    <property type="entry name" value="Prot-tyrosine_phosphatase-like"/>
</dbReference>
<evidence type="ECO:0000256" key="1">
    <source>
        <dbReference type="ARBA" id="ARBA00008601"/>
    </source>
</evidence>
<keyword evidence="11" id="KW-1185">Reference proteome</keyword>
<accession>A0A158Q540</accession>
<dbReference type="SMART" id="SM00195">
    <property type="entry name" value="DSPc"/>
    <property type="match status" value="1"/>
</dbReference>
<evidence type="ECO:0000256" key="3">
    <source>
        <dbReference type="ARBA" id="ARBA00022912"/>
    </source>
</evidence>
<evidence type="ECO:0000256" key="5">
    <source>
        <dbReference type="ARBA" id="ARBA00048336"/>
    </source>
</evidence>
<evidence type="ECO:0000313" key="9">
    <source>
        <dbReference type="EMBL" id="VDN59566.1"/>
    </source>
</evidence>